<dbReference type="GO" id="GO:0019346">
    <property type="term" value="P:transsulfuration"/>
    <property type="evidence" value="ECO:0007669"/>
    <property type="project" value="InterPro"/>
</dbReference>
<dbReference type="EMBL" id="MDGQ01000005">
    <property type="protein sequence ID" value="OEK04280.1"/>
    <property type="molecule type" value="Genomic_DNA"/>
</dbReference>
<proteinExistence type="predicted"/>
<dbReference type="PANTHER" id="PTHR11808">
    <property type="entry name" value="TRANS-SULFURATION ENZYME FAMILY MEMBER"/>
    <property type="match status" value="1"/>
</dbReference>
<organism evidence="3 4">
    <name type="scientific">Roseivirga misakiensis</name>
    <dbReference type="NCBI Taxonomy" id="1563681"/>
    <lineage>
        <taxon>Bacteria</taxon>
        <taxon>Pseudomonadati</taxon>
        <taxon>Bacteroidota</taxon>
        <taxon>Cytophagia</taxon>
        <taxon>Cytophagales</taxon>
        <taxon>Roseivirgaceae</taxon>
        <taxon>Roseivirga</taxon>
    </lineage>
</organism>
<dbReference type="InterPro" id="IPR015421">
    <property type="entry name" value="PyrdxlP-dep_Trfase_major"/>
</dbReference>
<dbReference type="AlphaFoldDB" id="A0A1E5SYT2"/>
<evidence type="ECO:0000256" key="1">
    <source>
        <dbReference type="ARBA" id="ARBA00001933"/>
    </source>
</evidence>
<dbReference type="Gene3D" id="3.40.640.10">
    <property type="entry name" value="Type I PLP-dependent aspartate aminotransferase-like (Major domain)"/>
    <property type="match status" value="1"/>
</dbReference>
<name>A0A1E5SYT2_9BACT</name>
<dbReference type="InterPro" id="IPR015424">
    <property type="entry name" value="PyrdxlP-dep_Trfase"/>
</dbReference>
<reference evidence="3 4" key="1">
    <citation type="submission" date="2016-08" db="EMBL/GenBank/DDBJ databases">
        <title>Draft genome of Fabibacter sp. strain SK-8.</title>
        <authorList>
            <person name="Wong S.-K."/>
            <person name="Hamasaki K."/>
            <person name="Yoshizawa S."/>
        </authorList>
    </citation>
    <scope>NUCLEOTIDE SEQUENCE [LARGE SCALE GENOMIC DNA]</scope>
    <source>
        <strain evidence="3 4">SK-8</strain>
    </source>
</reference>
<comment type="cofactor">
    <cofactor evidence="1">
        <name>pyridoxal 5'-phosphate</name>
        <dbReference type="ChEBI" id="CHEBI:597326"/>
    </cofactor>
</comment>
<evidence type="ECO:0000256" key="2">
    <source>
        <dbReference type="ARBA" id="ARBA00022898"/>
    </source>
</evidence>
<dbReference type="STRING" id="1563681.BFP71_12410"/>
<dbReference type="Pfam" id="PF01053">
    <property type="entry name" value="Cys_Met_Meta_PP"/>
    <property type="match status" value="1"/>
</dbReference>
<evidence type="ECO:0000313" key="3">
    <source>
        <dbReference type="EMBL" id="OEK04280.1"/>
    </source>
</evidence>
<sequence>MANSKVLDYIKEVLENMPSDWLNLTTHRLDIYNEKLAKTEFLDQFETLFNAYNTNKTALNELSTAYDYIRLGHPLSSVLEWTIAKLNGLDAASVISFSSRTAPILAVLRKNLLDNKDTQIVYRDDLPTFFDPEIVRKVYGYQFQLKRVESLNEITDFEGSTIFISEEDLSEGLNLSNSIDFLINTYHNLGSIILVNGEDNKEYISEIQHVRRRETIAMTPANSLTVLQELIRITDSNSTVRNQASDKNQVLESIAEITGTNTGALVASSGLSIQYAIVMGLVHHAMEAYPSKAIKIVVPPNCYGGTNDQARRVAACIDNVDIVDLPVDGDNDMVQSVETVLDQIAQEDAVPYIIAEIPTNPRVEVPDLVKLEEALSRVRKTANGAHAVAPVFILDQTFCPNVHFLGEQDILASVQTIAYVSGSKFPSGGKCTAGFAVANQKAAVLMSNIDLHLKLCDNEATSLQMEILAKQLPSMTQRVKDAYDNTREFVNFIEEVLPEAKINFVSETLAEQGFTPSVFSLDLPTKGNTDEEREAYKRALNLKLIDLMISEIPHESKYCVSYGQLKGCYWTIPATSTQGTTKEGDKDYIARVALSPNMDLELHKKVFSDFVASI</sequence>
<dbReference type="InterPro" id="IPR000277">
    <property type="entry name" value="Cys/Met-Metab_PyrdxlP-dep_enz"/>
</dbReference>
<dbReference type="GO" id="GO:0030170">
    <property type="term" value="F:pyridoxal phosphate binding"/>
    <property type="evidence" value="ECO:0007669"/>
    <property type="project" value="InterPro"/>
</dbReference>
<dbReference type="GO" id="GO:0016846">
    <property type="term" value="F:carbon-sulfur lyase activity"/>
    <property type="evidence" value="ECO:0007669"/>
    <property type="project" value="TreeGrafter"/>
</dbReference>
<accession>A0A1E5SYT2</accession>
<gene>
    <name evidence="3" type="ORF">BFP71_12410</name>
</gene>
<keyword evidence="4" id="KW-1185">Reference proteome</keyword>
<evidence type="ECO:0000313" key="4">
    <source>
        <dbReference type="Proteomes" id="UP000095552"/>
    </source>
</evidence>
<dbReference type="Proteomes" id="UP000095552">
    <property type="component" value="Unassembled WGS sequence"/>
</dbReference>
<keyword evidence="2" id="KW-0663">Pyridoxal phosphate</keyword>
<protein>
    <submittedName>
        <fullName evidence="3">Cystathionine beta-synthase</fullName>
    </submittedName>
</protein>
<dbReference type="SUPFAM" id="SSF53383">
    <property type="entry name" value="PLP-dependent transferases"/>
    <property type="match status" value="1"/>
</dbReference>
<comment type="caution">
    <text evidence="3">The sequence shown here is derived from an EMBL/GenBank/DDBJ whole genome shotgun (WGS) entry which is preliminary data.</text>
</comment>
<dbReference type="OrthoDB" id="5287553at2"/>
<dbReference type="RefSeq" id="WP_069835785.1">
    <property type="nucleotide sequence ID" value="NZ_MDGQ01000005.1"/>
</dbReference>
<dbReference type="GO" id="GO:0005737">
    <property type="term" value="C:cytoplasm"/>
    <property type="evidence" value="ECO:0007669"/>
    <property type="project" value="TreeGrafter"/>
</dbReference>